<reference evidence="1 2" key="1">
    <citation type="submission" date="2007-11" db="EMBL/GenBank/DDBJ databases">
        <authorList>
            <consortium name="The Salmonella enterica serovar Arizonae Genome Sequencing Project"/>
            <person name="McClelland M."/>
            <person name="Sanderson E.K."/>
            <person name="Porwollik S."/>
            <person name="Spieth J."/>
            <person name="Clifton W.S."/>
            <person name="Fulton R."/>
            <person name="Chunyan W."/>
            <person name="Wollam A."/>
            <person name="Shah N."/>
            <person name="Pepin K."/>
            <person name="Bhonagiri V."/>
            <person name="Nash W."/>
            <person name="Johnson M."/>
            <person name="Thiruvilangam P."/>
            <person name="Wilson R."/>
        </authorList>
    </citation>
    <scope>NUCLEOTIDE SEQUENCE [LARGE SCALE GENOMIC DNA]</scope>
    <source>
        <strain evidence="2">ATCC BAA-731 / CDC346-86 / RSK2980</strain>
    </source>
</reference>
<keyword evidence="2" id="KW-1185">Reference proteome</keyword>
<gene>
    <name evidence="1" type="ordered locus">SARI_03792</name>
</gene>
<dbReference type="Proteomes" id="UP000002084">
    <property type="component" value="Chromosome"/>
</dbReference>
<dbReference type="EMBL" id="CP000880">
    <property type="protein sequence ID" value="ABX23586.1"/>
    <property type="molecule type" value="Genomic_DNA"/>
</dbReference>
<protein>
    <submittedName>
        <fullName evidence="1">Uncharacterized protein</fullName>
    </submittedName>
</protein>
<evidence type="ECO:0000313" key="1">
    <source>
        <dbReference type="EMBL" id="ABX23586.1"/>
    </source>
</evidence>
<sequence length="50" mass="5607">MMLMLTRPTVLTEGRISAAPFGNFVNAFNLKSDLWLQPSLLLTRRGKKAT</sequence>
<dbReference type="AlphaFoldDB" id="A9MJS5"/>
<name>A9MJS5_SALAR</name>
<dbReference type="KEGG" id="ses:SARI_03792"/>
<organism evidence="1 2">
    <name type="scientific">Salmonella arizonae (strain ATCC BAA-731 / CDC346-86 / RSK2980)</name>
    <dbReference type="NCBI Taxonomy" id="41514"/>
    <lineage>
        <taxon>Bacteria</taxon>
        <taxon>Pseudomonadati</taxon>
        <taxon>Pseudomonadota</taxon>
        <taxon>Gammaproteobacteria</taxon>
        <taxon>Enterobacterales</taxon>
        <taxon>Enterobacteriaceae</taxon>
        <taxon>Salmonella</taxon>
    </lineage>
</organism>
<evidence type="ECO:0000313" key="2">
    <source>
        <dbReference type="Proteomes" id="UP000002084"/>
    </source>
</evidence>
<dbReference type="HOGENOM" id="CLU_3122391_0_0_6"/>
<accession>A9MJS5</accession>
<proteinExistence type="predicted"/>